<gene>
    <name evidence="2" type="ORF">LTRI10_LOCUS31147</name>
</gene>
<evidence type="ECO:0000256" key="1">
    <source>
        <dbReference type="SAM" id="MobiDB-lite"/>
    </source>
</evidence>
<reference evidence="2 3" key="1">
    <citation type="submission" date="2024-04" db="EMBL/GenBank/DDBJ databases">
        <authorList>
            <person name="Fracassetti M."/>
        </authorList>
    </citation>
    <scope>NUCLEOTIDE SEQUENCE [LARGE SCALE GENOMIC DNA]</scope>
</reference>
<dbReference type="CDD" id="cd00303">
    <property type="entry name" value="retropepsin_like"/>
    <property type="match status" value="1"/>
</dbReference>
<keyword evidence="3" id="KW-1185">Reference proteome</keyword>
<organism evidence="2 3">
    <name type="scientific">Linum trigynum</name>
    <dbReference type="NCBI Taxonomy" id="586398"/>
    <lineage>
        <taxon>Eukaryota</taxon>
        <taxon>Viridiplantae</taxon>
        <taxon>Streptophyta</taxon>
        <taxon>Embryophyta</taxon>
        <taxon>Tracheophyta</taxon>
        <taxon>Spermatophyta</taxon>
        <taxon>Magnoliopsida</taxon>
        <taxon>eudicotyledons</taxon>
        <taxon>Gunneridae</taxon>
        <taxon>Pentapetalae</taxon>
        <taxon>rosids</taxon>
        <taxon>fabids</taxon>
        <taxon>Malpighiales</taxon>
        <taxon>Linaceae</taxon>
        <taxon>Linum</taxon>
    </lineage>
</organism>
<dbReference type="Proteomes" id="UP001497516">
    <property type="component" value="Chromosome 5"/>
</dbReference>
<evidence type="ECO:0000313" key="2">
    <source>
        <dbReference type="EMBL" id="CAL1390354.1"/>
    </source>
</evidence>
<evidence type="ECO:0000313" key="3">
    <source>
        <dbReference type="Proteomes" id="UP001497516"/>
    </source>
</evidence>
<dbReference type="EMBL" id="OZ034818">
    <property type="protein sequence ID" value="CAL1390354.1"/>
    <property type="molecule type" value="Genomic_DNA"/>
</dbReference>
<proteinExistence type="predicted"/>
<accession>A0AAV2EX59</accession>
<feature type="region of interest" description="Disordered" evidence="1">
    <location>
        <begin position="1"/>
        <end position="30"/>
    </location>
</feature>
<sequence>MRRKKVDAKVGGVDATGGQPLTTVTGGDKENAGQLTTVCAMTDDEDGEALETRAEGEQEQVVSLHSVAGQQAITLADSGTSLNFVGEDFARTLQREASPTTPIVVRVANGAPMRCTWMYRDLSGIRYHPRDFVAAEFGSNHQ</sequence>
<name>A0AAV2EX59_9ROSI</name>
<dbReference type="AlphaFoldDB" id="A0AAV2EX59"/>
<protein>
    <submittedName>
        <fullName evidence="2">Uncharacterized protein</fullName>
    </submittedName>
</protein>